<evidence type="ECO:0000313" key="1">
    <source>
        <dbReference type="EMBL" id="KXT02241.1"/>
    </source>
</evidence>
<keyword evidence="2" id="KW-1185">Reference proteome</keyword>
<dbReference type="AlphaFoldDB" id="A0A139HID2"/>
<protein>
    <submittedName>
        <fullName evidence="1">Uncharacterized protein</fullName>
    </submittedName>
</protein>
<dbReference type="EMBL" id="LFZN01000044">
    <property type="protein sequence ID" value="KXT02241.1"/>
    <property type="molecule type" value="Genomic_DNA"/>
</dbReference>
<accession>A0A139HID2</accession>
<reference evidence="1 2" key="1">
    <citation type="submission" date="2015-07" db="EMBL/GenBank/DDBJ databases">
        <title>Comparative genomics of the Sigatoka disease complex on banana suggests a link between parallel evolutionary changes in Pseudocercospora fijiensis and Pseudocercospora eumusae and increased virulence on the banana host.</title>
        <authorList>
            <person name="Chang T.-C."/>
            <person name="Salvucci A."/>
            <person name="Crous P.W."/>
            <person name="Stergiopoulos I."/>
        </authorList>
    </citation>
    <scope>NUCLEOTIDE SEQUENCE [LARGE SCALE GENOMIC DNA]</scope>
    <source>
        <strain evidence="1 2">CBS 114824</strain>
    </source>
</reference>
<organism evidence="1 2">
    <name type="scientific">Pseudocercospora eumusae</name>
    <dbReference type="NCBI Taxonomy" id="321146"/>
    <lineage>
        <taxon>Eukaryota</taxon>
        <taxon>Fungi</taxon>
        <taxon>Dikarya</taxon>
        <taxon>Ascomycota</taxon>
        <taxon>Pezizomycotina</taxon>
        <taxon>Dothideomycetes</taxon>
        <taxon>Dothideomycetidae</taxon>
        <taxon>Mycosphaerellales</taxon>
        <taxon>Mycosphaerellaceae</taxon>
        <taxon>Pseudocercospora</taxon>
    </lineage>
</organism>
<name>A0A139HID2_9PEZI</name>
<dbReference type="Proteomes" id="UP000070133">
    <property type="component" value="Unassembled WGS sequence"/>
</dbReference>
<sequence>MTLLLVALIHTGQIRNKHGRKALHFAPIASCELDIDTVHVHFPVTDVVEPRPGHDRMAIFDAFGDREWKLIHARDLIARGTLLGGRQIS</sequence>
<comment type="caution">
    <text evidence="1">The sequence shown here is derived from an EMBL/GenBank/DDBJ whole genome shotgun (WGS) entry which is preliminary data.</text>
</comment>
<evidence type="ECO:0000313" key="2">
    <source>
        <dbReference type="Proteomes" id="UP000070133"/>
    </source>
</evidence>
<proteinExistence type="predicted"/>
<gene>
    <name evidence="1" type="ORF">AC578_5088</name>
</gene>